<keyword evidence="2" id="KW-1133">Transmembrane helix</keyword>
<protein>
    <submittedName>
        <fullName evidence="3">Uncharacterized protein</fullName>
    </submittedName>
</protein>
<dbReference type="EnsemblMetazoa" id="XM_022792953">
    <property type="protein sequence ID" value="XP_022648688"/>
    <property type="gene ID" value="LOC111245094"/>
</dbReference>
<dbReference type="KEGG" id="vde:111245094"/>
<organism evidence="3 4">
    <name type="scientific">Varroa destructor</name>
    <name type="common">Honeybee mite</name>
    <dbReference type="NCBI Taxonomy" id="109461"/>
    <lineage>
        <taxon>Eukaryota</taxon>
        <taxon>Metazoa</taxon>
        <taxon>Ecdysozoa</taxon>
        <taxon>Arthropoda</taxon>
        <taxon>Chelicerata</taxon>
        <taxon>Arachnida</taxon>
        <taxon>Acari</taxon>
        <taxon>Parasitiformes</taxon>
        <taxon>Mesostigmata</taxon>
        <taxon>Gamasina</taxon>
        <taxon>Dermanyssoidea</taxon>
        <taxon>Varroidae</taxon>
        <taxon>Varroa</taxon>
    </lineage>
</organism>
<dbReference type="InterPro" id="IPR050767">
    <property type="entry name" value="Sel1_AlgK"/>
</dbReference>
<dbReference type="Proteomes" id="UP000594260">
    <property type="component" value="Unplaced"/>
</dbReference>
<dbReference type="Gene3D" id="1.25.40.10">
    <property type="entry name" value="Tetratricopeptide repeat domain"/>
    <property type="match status" value="1"/>
</dbReference>
<dbReference type="EnsemblMetazoa" id="XM_022792935">
    <property type="protein sequence ID" value="XP_022648670"/>
    <property type="gene ID" value="LOC111245094"/>
</dbReference>
<dbReference type="GeneID" id="111245094"/>
<dbReference type="GO" id="GO:0036503">
    <property type="term" value="P:ERAD pathway"/>
    <property type="evidence" value="ECO:0007669"/>
    <property type="project" value="TreeGrafter"/>
</dbReference>
<evidence type="ECO:0000313" key="4">
    <source>
        <dbReference type="Proteomes" id="UP000594260"/>
    </source>
</evidence>
<dbReference type="EnsemblMetazoa" id="XM_022792945">
    <property type="protein sequence ID" value="XP_022648680"/>
    <property type="gene ID" value="LOC111245094"/>
</dbReference>
<keyword evidence="4" id="KW-1185">Reference proteome</keyword>
<dbReference type="Pfam" id="PF08238">
    <property type="entry name" value="Sel1"/>
    <property type="match status" value="2"/>
</dbReference>
<dbReference type="RefSeq" id="XP_022648670.1">
    <property type="nucleotide sequence ID" value="XM_022792935.1"/>
</dbReference>
<dbReference type="RefSeq" id="XP_022648709.1">
    <property type="nucleotide sequence ID" value="XM_022792974.1"/>
</dbReference>
<dbReference type="PANTHER" id="PTHR11102:SF147">
    <property type="entry name" value="SEL1L ADAPTOR SUBUNIT OF ERAD E3 UBIQUITIN LIGASE"/>
    <property type="match status" value="1"/>
</dbReference>
<proteinExistence type="inferred from homology"/>
<dbReference type="SUPFAM" id="SSF81901">
    <property type="entry name" value="HCP-like"/>
    <property type="match status" value="1"/>
</dbReference>
<evidence type="ECO:0000256" key="1">
    <source>
        <dbReference type="ARBA" id="ARBA00038101"/>
    </source>
</evidence>
<evidence type="ECO:0000313" key="3">
    <source>
        <dbReference type="EnsemblMetazoa" id="XP_022648688"/>
    </source>
</evidence>
<dbReference type="RefSeq" id="XP_022648662.1">
    <property type="nucleotide sequence ID" value="XM_022792927.1"/>
</dbReference>
<dbReference type="EnsemblMetazoa" id="XM_022792927">
    <property type="protein sequence ID" value="XP_022648662"/>
    <property type="gene ID" value="LOC111245094"/>
</dbReference>
<dbReference type="GO" id="GO:0005789">
    <property type="term" value="C:endoplasmic reticulum membrane"/>
    <property type="evidence" value="ECO:0007669"/>
    <property type="project" value="TreeGrafter"/>
</dbReference>
<comment type="similarity">
    <text evidence="1">Belongs to the sel-1 family.</text>
</comment>
<dbReference type="AlphaFoldDB" id="A0A7M7J9E9"/>
<feature type="transmembrane region" description="Helical" evidence="2">
    <location>
        <begin position="42"/>
        <end position="62"/>
    </location>
</feature>
<dbReference type="RefSeq" id="XP_022648680.1">
    <property type="nucleotide sequence ID" value="XM_022792945.1"/>
</dbReference>
<keyword evidence="2" id="KW-0472">Membrane</keyword>
<dbReference type="InterPro" id="IPR006597">
    <property type="entry name" value="Sel1-like"/>
</dbReference>
<dbReference type="EnsemblMetazoa" id="XM_022792964">
    <property type="protein sequence ID" value="XP_022648699"/>
    <property type="gene ID" value="LOC111245094"/>
</dbReference>
<dbReference type="InterPro" id="IPR011990">
    <property type="entry name" value="TPR-like_helical_dom_sf"/>
</dbReference>
<dbReference type="OMA" id="HFHVTHF"/>
<evidence type="ECO:0000256" key="2">
    <source>
        <dbReference type="SAM" id="Phobius"/>
    </source>
</evidence>
<dbReference type="RefSeq" id="XP_022648688.1">
    <property type="nucleotide sequence ID" value="XM_022792953.1"/>
</dbReference>
<dbReference type="InParanoid" id="A0A7M7J9E9"/>
<name>A0A7M7J9E9_VARDE</name>
<dbReference type="EnsemblMetazoa" id="XM_022792974">
    <property type="protein sequence ID" value="XP_022648709"/>
    <property type="gene ID" value="LOC111245094"/>
</dbReference>
<sequence>MPHIRRRSKRPSIAQVTSVPEAEELLVQDEDKIHVPRATKDPWWISALEVACVILLMFMLWFCWRHEDLVHLHTAKVYAHLGHASAQHVLAHRYLNGSGELTRAGVEKDHAEAMRWFRKSADQGHAHSAYNLAVGHMQGLETDVQKGEAKKLIKHAMNHGVHEAHHIYHTVCITGQKCDH</sequence>
<reference evidence="3" key="1">
    <citation type="submission" date="2021-01" db="UniProtKB">
        <authorList>
            <consortium name="EnsemblMetazoa"/>
        </authorList>
    </citation>
    <scope>IDENTIFICATION</scope>
</reference>
<dbReference type="RefSeq" id="XP_022648699.1">
    <property type="nucleotide sequence ID" value="XM_022792964.1"/>
</dbReference>
<accession>A0A7M7J9E9</accession>
<dbReference type="SMART" id="SM00671">
    <property type="entry name" value="SEL1"/>
    <property type="match status" value="2"/>
</dbReference>
<dbReference type="PANTHER" id="PTHR11102">
    <property type="entry name" value="SEL-1-LIKE PROTEIN"/>
    <property type="match status" value="1"/>
</dbReference>
<keyword evidence="2" id="KW-0812">Transmembrane</keyword>